<evidence type="ECO:0000313" key="2">
    <source>
        <dbReference type="Proteomes" id="UP001152795"/>
    </source>
</evidence>
<comment type="caution">
    <text evidence="1">The sequence shown here is derived from an EMBL/GenBank/DDBJ whole genome shotgun (WGS) entry which is preliminary data.</text>
</comment>
<organism evidence="1 2">
    <name type="scientific">Paramuricea clavata</name>
    <name type="common">Red gorgonian</name>
    <name type="synonym">Violescent sea-whip</name>
    <dbReference type="NCBI Taxonomy" id="317549"/>
    <lineage>
        <taxon>Eukaryota</taxon>
        <taxon>Metazoa</taxon>
        <taxon>Cnidaria</taxon>
        <taxon>Anthozoa</taxon>
        <taxon>Octocorallia</taxon>
        <taxon>Malacalcyonacea</taxon>
        <taxon>Plexauridae</taxon>
        <taxon>Paramuricea</taxon>
    </lineage>
</organism>
<dbReference type="EMBL" id="CACRXK020042963">
    <property type="protein sequence ID" value="CAB4045887.1"/>
    <property type="molecule type" value="Genomic_DNA"/>
</dbReference>
<reference evidence="1" key="1">
    <citation type="submission" date="2020-04" db="EMBL/GenBank/DDBJ databases">
        <authorList>
            <person name="Alioto T."/>
            <person name="Alioto T."/>
            <person name="Gomez Garrido J."/>
        </authorList>
    </citation>
    <scope>NUCLEOTIDE SEQUENCE</scope>
    <source>
        <strain evidence="1">A484AB</strain>
    </source>
</reference>
<feature type="non-terminal residue" evidence="1">
    <location>
        <position position="208"/>
    </location>
</feature>
<dbReference type="PANTHER" id="PTHR35083:SF1">
    <property type="entry name" value="RGD1565685 PROTEIN"/>
    <property type="match status" value="1"/>
</dbReference>
<name>A0A7D9KM97_PARCT</name>
<dbReference type="OrthoDB" id="5986860at2759"/>
<keyword evidence="2" id="KW-1185">Reference proteome</keyword>
<dbReference type="Pfam" id="PF15112">
    <property type="entry name" value="DUF4559"/>
    <property type="match status" value="1"/>
</dbReference>
<sequence length="208" mass="23220">MAHSRLSDPEYRNWVTVGRAIQITRNGLETIIQNAADKYHTLLLANLPNNVPTWESRLKNDHRSRDKGKISWSNSDDTQWLTFGASWEIDKIFMAPLGPRKLDVVNAKTTDISGLLNVLEWSPRGTNGLFNTGVDLSKIAAARSARNLWAHAPLLYVSNADKVDVFASLTSLLQDPELNGDKDVQDAIKELSSLFHTGLAVIEEKELE</sequence>
<dbReference type="InterPro" id="IPR027897">
    <property type="entry name" value="DUF4559"/>
</dbReference>
<gene>
    <name evidence="1" type="ORF">PACLA_8A009552</name>
</gene>
<protein>
    <submittedName>
        <fullName evidence="1">Uncharacterized protein</fullName>
    </submittedName>
</protein>
<dbReference type="AlphaFoldDB" id="A0A7D9KM97"/>
<evidence type="ECO:0000313" key="1">
    <source>
        <dbReference type="EMBL" id="CAB4045887.1"/>
    </source>
</evidence>
<dbReference type="Proteomes" id="UP001152795">
    <property type="component" value="Unassembled WGS sequence"/>
</dbReference>
<accession>A0A7D9KM97</accession>
<proteinExistence type="predicted"/>
<dbReference type="PANTHER" id="PTHR35083">
    <property type="entry name" value="RGD1565685 PROTEIN"/>
    <property type="match status" value="1"/>
</dbReference>